<sequence>MGAIIKANARQTTSVQRPDEGAEVELRLIRDGSIAIADYITAMSLEGRIMSTNAGTVTTPIECGAGGIDTTEPDLIVIAPATVAIIPIEIIINVEAYGSTAIFEAMWSFGLGGVQGTVTAGTVQNTNTLSAYQSQCTSGNASGADSTYWTSKAVEVARWNAAKAVTVSTADDDSAWPPVQFVWTAASSGVLPVISGTGAGFMVFASAQASTAFITAKWIELPVSAVR</sequence>
<organism evidence="1">
    <name type="scientific">viral metagenome</name>
    <dbReference type="NCBI Taxonomy" id="1070528"/>
    <lineage>
        <taxon>unclassified sequences</taxon>
        <taxon>metagenomes</taxon>
        <taxon>organismal metagenomes</taxon>
    </lineage>
</organism>
<dbReference type="EMBL" id="MT144233">
    <property type="protein sequence ID" value="QJA51040.1"/>
    <property type="molecule type" value="Genomic_DNA"/>
</dbReference>
<dbReference type="AlphaFoldDB" id="A0A6H1ZV11"/>
<name>A0A6H1ZV11_9ZZZZ</name>
<protein>
    <submittedName>
        <fullName evidence="1">Uncharacterized protein</fullName>
    </submittedName>
</protein>
<accession>A0A6H1ZV11</accession>
<proteinExistence type="predicted"/>
<evidence type="ECO:0000313" key="1">
    <source>
        <dbReference type="EMBL" id="QJA51040.1"/>
    </source>
</evidence>
<reference evidence="1" key="1">
    <citation type="submission" date="2020-03" db="EMBL/GenBank/DDBJ databases">
        <title>The deep terrestrial virosphere.</title>
        <authorList>
            <person name="Holmfeldt K."/>
            <person name="Nilsson E."/>
            <person name="Simone D."/>
            <person name="Lopez-Fernandez M."/>
            <person name="Wu X."/>
            <person name="de Brujin I."/>
            <person name="Lundin D."/>
            <person name="Andersson A."/>
            <person name="Bertilsson S."/>
            <person name="Dopson M."/>
        </authorList>
    </citation>
    <scope>NUCLEOTIDE SEQUENCE</scope>
    <source>
        <strain evidence="1">TM448A01961</strain>
    </source>
</reference>
<gene>
    <name evidence="1" type="ORF">TM448A01961_0009</name>
</gene>